<name>A0A6J7K6A7_9ZZZZ</name>
<feature type="transmembrane region" description="Helical" evidence="1">
    <location>
        <begin position="439"/>
        <end position="465"/>
    </location>
</feature>
<dbReference type="GO" id="GO:0042910">
    <property type="term" value="F:xenobiotic transmembrane transporter activity"/>
    <property type="evidence" value="ECO:0007669"/>
    <property type="project" value="TreeGrafter"/>
</dbReference>
<sequence>MFRLAKLSLANRSVVALVTIIIALFGFVSLTSLKQELIPSFETPQAAIVTSYPGASPQVIDSQVSRPLEAAVRAQDGLVSSTSTSQSNLSILRVEFDYGTSTAKVKENLAAAIASVEATLPTGATARVVSGSFDSVPIVSLGISSPNNAKIGKLLQEVAPTLFSGIKGVRDVTVAGVEEKRVNIKLDSYSMAAYGLTQQNIMTALKTNGFIVPAGTLTDSKGSISVEVGTEVNSLDAFKSLPLMGTKTSFGPTGPAVSTVAVTIADVANVTYVTSPITAITRVNGKDALAISITKTQDGNTVAISHDVQSKVAELAKQLGKGVVVTTIFDQAPYVEQSLNDLSSEGLLGLTFAVLTILLFLMSVRPTLVTAISIPTSILITFIGLNSFGYSLNLFTLSALTIAIGRVVDDSIVVIENINRHLSYGEPKKKAILRSVREVSGAVTAATITTVAVFLPIALVGGLVGQLFRPFAFTFSIALVASLFVSLTIVPVLAYWFLKDPKTSKDAEKARQKEEEKERNSILQRAYLPIIKTTQKHSVWTVVASVLIFILTLGLTPFLKTDFLGSSGSSSVVATQTLSPGATLAEQSKAALKLEKLVIADKDVEVILSTIGSTGDGRVAFGASAGGISHQITVKEGAKVADVQKLVEKAFADDSTLGTVKFSSGGGPGFGGSSTVDIKVMAKSDTALEQGIISVEKAMKGTKNVTEITNSLATKQRTLKVTVDRLAAARLGLNEITIGGIVAGQMQPMSIGAVNLNGVSTSIFIIGADKPVTVDDVKAISIPTMTGVVPLSRIAEVVMTKVPVSITSEKGDRTAKVSLTPKGSNLGAITVDVTSRLKNVALPAGVTATIGGISASQADSFSQLGIALLAAIAIVFIVMVATFSSIRQPLILLVSIPFAATGALSMLLITNTALDISAIIGMLLLVGIVVTNAIVLIDLINQYRKQGKEIHEAIMDGARQRLRPILMTALATIFALTPMALGVTGGGGFISQPLAIVVIGGLFSSTALTLIIVPTLYWIVEGGKDRKLARGAKKA</sequence>
<feature type="transmembrane region" description="Helical" evidence="1">
    <location>
        <begin position="890"/>
        <end position="910"/>
    </location>
</feature>
<dbReference type="SUPFAM" id="SSF82693">
    <property type="entry name" value="Multidrug efflux transporter AcrB pore domain, PN1, PN2, PC1 and PC2 subdomains"/>
    <property type="match status" value="2"/>
</dbReference>
<dbReference type="Gene3D" id="3.30.70.1440">
    <property type="entry name" value="Multidrug efflux transporter AcrB pore domain"/>
    <property type="match status" value="1"/>
</dbReference>
<feature type="transmembrane region" description="Helical" evidence="1">
    <location>
        <begin position="471"/>
        <end position="498"/>
    </location>
</feature>
<dbReference type="InterPro" id="IPR027463">
    <property type="entry name" value="AcrB_DN_DC_subdom"/>
</dbReference>
<dbReference type="Gene3D" id="3.30.70.1430">
    <property type="entry name" value="Multidrug efflux transporter AcrB pore domain"/>
    <property type="match status" value="2"/>
</dbReference>
<feature type="transmembrane region" description="Helical" evidence="1">
    <location>
        <begin position="962"/>
        <end position="982"/>
    </location>
</feature>
<reference evidence="2" key="1">
    <citation type="submission" date="2020-05" db="EMBL/GenBank/DDBJ databases">
        <authorList>
            <person name="Chiriac C."/>
            <person name="Salcher M."/>
            <person name="Ghai R."/>
            <person name="Kavagutti S V."/>
        </authorList>
    </citation>
    <scope>NUCLEOTIDE SEQUENCE</scope>
</reference>
<dbReference type="PRINTS" id="PR00702">
    <property type="entry name" value="ACRIFLAVINRP"/>
</dbReference>
<dbReference type="SUPFAM" id="SSF82714">
    <property type="entry name" value="Multidrug efflux transporter AcrB TolC docking domain, DN and DC subdomains"/>
    <property type="match status" value="2"/>
</dbReference>
<dbReference type="Pfam" id="PF00873">
    <property type="entry name" value="ACR_tran"/>
    <property type="match status" value="1"/>
</dbReference>
<organism evidence="2">
    <name type="scientific">freshwater metagenome</name>
    <dbReference type="NCBI Taxonomy" id="449393"/>
    <lineage>
        <taxon>unclassified sequences</taxon>
        <taxon>metagenomes</taxon>
        <taxon>ecological metagenomes</taxon>
    </lineage>
</organism>
<feature type="transmembrane region" description="Helical" evidence="1">
    <location>
        <begin position="539"/>
        <end position="559"/>
    </location>
</feature>
<gene>
    <name evidence="2" type="ORF">UFOPK3837_00357</name>
</gene>
<dbReference type="AlphaFoldDB" id="A0A6J7K6A7"/>
<feature type="transmembrane region" description="Helical" evidence="1">
    <location>
        <begin position="916"/>
        <end position="941"/>
    </location>
</feature>
<feature type="transmembrane region" description="Helical" evidence="1">
    <location>
        <begin position="994"/>
        <end position="1020"/>
    </location>
</feature>
<accession>A0A6J7K6A7</accession>
<dbReference type="Gene3D" id="1.20.1640.10">
    <property type="entry name" value="Multidrug efflux transporter AcrB transmembrane domain"/>
    <property type="match status" value="2"/>
</dbReference>
<dbReference type="PANTHER" id="PTHR32063:SF0">
    <property type="entry name" value="SWARMING MOTILITY PROTEIN SWRC"/>
    <property type="match status" value="1"/>
</dbReference>
<evidence type="ECO:0000313" key="2">
    <source>
        <dbReference type="EMBL" id="CAB4949882.1"/>
    </source>
</evidence>
<feature type="transmembrane region" description="Helical" evidence="1">
    <location>
        <begin position="368"/>
        <end position="388"/>
    </location>
</feature>
<keyword evidence="1" id="KW-0812">Transmembrane</keyword>
<dbReference type="Gene3D" id="3.30.2090.10">
    <property type="entry name" value="Multidrug efflux transporter AcrB TolC docking domain, DN and DC subdomains"/>
    <property type="match status" value="2"/>
</dbReference>
<proteinExistence type="predicted"/>
<dbReference type="SUPFAM" id="SSF82866">
    <property type="entry name" value="Multidrug efflux transporter AcrB transmembrane domain"/>
    <property type="match status" value="2"/>
</dbReference>
<feature type="transmembrane region" description="Helical" evidence="1">
    <location>
        <begin position="864"/>
        <end position="883"/>
    </location>
</feature>
<dbReference type="EMBL" id="CAFBNO010000007">
    <property type="protein sequence ID" value="CAB4949882.1"/>
    <property type="molecule type" value="Genomic_DNA"/>
</dbReference>
<dbReference type="GO" id="GO:0005886">
    <property type="term" value="C:plasma membrane"/>
    <property type="evidence" value="ECO:0007669"/>
    <property type="project" value="TreeGrafter"/>
</dbReference>
<dbReference type="InterPro" id="IPR001036">
    <property type="entry name" value="Acrflvin-R"/>
</dbReference>
<dbReference type="Gene3D" id="3.30.70.1320">
    <property type="entry name" value="Multidrug efflux transporter AcrB pore domain like"/>
    <property type="match status" value="1"/>
</dbReference>
<keyword evidence="1" id="KW-0472">Membrane</keyword>
<dbReference type="PANTHER" id="PTHR32063">
    <property type="match status" value="1"/>
</dbReference>
<keyword evidence="1" id="KW-1133">Transmembrane helix</keyword>
<evidence type="ECO:0000256" key="1">
    <source>
        <dbReference type="SAM" id="Phobius"/>
    </source>
</evidence>
<protein>
    <submittedName>
        <fullName evidence="2">Unannotated protein</fullName>
    </submittedName>
</protein>